<dbReference type="AlphaFoldDB" id="A0AAU9KA19"/>
<gene>
    <name evidence="5" type="ORF">BSTOLATCC_MIC55920</name>
</gene>
<dbReference type="SUPFAM" id="SSF48452">
    <property type="entry name" value="TPR-like"/>
    <property type="match status" value="1"/>
</dbReference>
<dbReference type="InterPro" id="IPR038645">
    <property type="entry name" value="TTC5_OB_sf"/>
</dbReference>
<accession>A0AAU9KA19</accession>
<keyword evidence="1" id="KW-0677">Repeat</keyword>
<organism evidence="5 6">
    <name type="scientific">Blepharisma stoltei</name>
    <dbReference type="NCBI Taxonomy" id="1481888"/>
    <lineage>
        <taxon>Eukaryota</taxon>
        <taxon>Sar</taxon>
        <taxon>Alveolata</taxon>
        <taxon>Ciliophora</taxon>
        <taxon>Postciliodesmatophora</taxon>
        <taxon>Heterotrichea</taxon>
        <taxon>Heterotrichida</taxon>
        <taxon>Blepharismidae</taxon>
        <taxon>Blepharisma</taxon>
    </lineage>
</organism>
<dbReference type="EMBL" id="CAJZBQ010000054">
    <property type="protein sequence ID" value="CAG9332474.1"/>
    <property type="molecule type" value="Genomic_DNA"/>
</dbReference>
<comment type="caution">
    <text evidence="5">The sequence shown here is derived from an EMBL/GenBank/DDBJ whole genome shotgun (WGS) entry which is preliminary data.</text>
</comment>
<dbReference type="InterPro" id="IPR011990">
    <property type="entry name" value="TPR-like_helical_dom_sf"/>
</dbReference>
<feature type="repeat" description="TPR" evidence="3">
    <location>
        <begin position="211"/>
        <end position="244"/>
    </location>
</feature>
<dbReference type="PANTHER" id="PTHR44943">
    <property type="entry name" value="CELLULOSE SYNTHASE OPERON PROTEIN C"/>
    <property type="match status" value="1"/>
</dbReference>
<evidence type="ECO:0000256" key="2">
    <source>
        <dbReference type="ARBA" id="ARBA00022803"/>
    </source>
</evidence>
<dbReference type="PROSITE" id="PS50293">
    <property type="entry name" value="TPR_REGION"/>
    <property type="match status" value="1"/>
</dbReference>
<dbReference type="Pfam" id="PF00515">
    <property type="entry name" value="TPR_1"/>
    <property type="match status" value="1"/>
</dbReference>
<proteinExistence type="predicted"/>
<evidence type="ECO:0000256" key="3">
    <source>
        <dbReference type="PROSITE-ProRule" id="PRU00339"/>
    </source>
</evidence>
<name>A0AAU9KA19_9CILI</name>
<dbReference type="InterPro" id="IPR019734">
    <property type="entry name" value="TPR_rpt"/>
</dbReference>
<dbReference type="Gene3D" id="1.25.40.10">
    <property type="entry name" value="Tetratricopeptide repeat domain"/>
    <property type="match status" value="1"/>
</dbReference>
<sequence>MEENPVSELLASLQAKVDDLNKLQISKNSEQASILSREIISLIDNAPPLNNLPKSARAKLLYYKGRASANPETYDKNAEENLTRSVKLDPTNGDAWNWMGEMLYLKGDYLQSKRCFEGALEQTGPNKEILRKLSMISRFVGDNEERKNNVSGSVGLAKQALALDIKDGYSWYVLANAHLTNFFINRPSSEELNRALKAYGQAENLMETPNPDLYYNRGEAFRYLERYQEAIAEFQKAHELDPNLNSQAQISQIMERVSLVSQKISSSCGIKKKTLMAMIRTIPVIIKSKPFGENYHAAHLALLNSGKNQAKILICKVLGNITNNPEDTPAVFIACDSQGAFVSLSVYNTNSQIHQLITFESVLYIGDPLLSKMQINYEGNNLEYWNVKVVDPNSLLIDSKKIEGACSPGVIVNQAL</sequence>
<dbReference type="Proteomes" id="UP001162131">
    <property type="component" value="Unassembled WGS sequence"/>
</dbReference>
<dbReference type="Pfam" id="PF16669">
    <property type="entry name" value="TTC5_OB"/>
    <property type="match status" value="1"/>
</dbReference>
<evidence type="ECO:0000259" key="4">
    <source>
        <dbReference type="Pfam" id="PF16669"/>
    </source>
</evidence>
<dbReference type="PANTHER" id="PTHR44943:SF4">
    <property type="entry name" value="TPR REPEAT-CONTAINING PROTEIN MJ0798"/>
    <property type="match status" value="1"/>
</dbReference>
<reference evidence="5" key="1">
    <citation type="submission" date="2021-09" db="EMBL/GenBank/DDBJ databases">
        <authorList>
            <consortium name="AG Swart"/>
            <person name="Singh M."/>
            <person name="Singh A."/>
            <person name="Seah K."/>
            <person name="Emmerich C."/>
        </authorList>
    </citation>
    <scope>NUCLEOTIDE SEQUENCE</scope>
    <source>
        <strain evidence="5">ATCC30299</strain>
    </source>
</reference>
<dbReference type="InterPro" id="IPR051685">
    <property type="entry name" value="Ycf3/AcsC/BcsC/TPR_MFPF"/>
</dbReference>
<dbReference type="InterPro" id="IPR032076">
    <property type="entry name" value="TTC5_OB"/>
</dbReference>
<feature type="domain" description="Tetratricopeptide repeat protein 5 OB fold" evidence="4">
    <location>
        <begin position="295"/>
        <end position="403"/>
    </location>
</feature>
<dbReference type="PROSITE" id="PS50005">
    <property type="entry name" value="TPR"/>
    <property type="match status" value="1"/>
</dbReference>
<evidence type="ECO:0000313" key="5">
    <source>
        <dbReference type="EMBL" id="CAG9332474.1"/>
    </source>
</evidence>
<evidence type="ECO:0000313" key="6">
    <source>
        <dbReference type="Proteomes" id="UP001162131"/>
    </source>
</evidence>
<keyword evidence="2 3" id="KW-0802">TPR repeat</keyword>
<dbReference type="Gene3D" id="2.40.50.550">
    <property type="match status" value="1"/>
</dbReference>
<protein>
    <recommendedName>
        <fullName evidence="4">Tetratricopeptide repeat protein 5 OB fold domain-containing protein</fullName>
    </recommendedName>
</protein>
<keyword evidence="6" id="KW-1185">Reference proteome</keyword>
<evidence type="ECO:0000256" key="1">
    <source>
        <dbReference type="ARBA" id="ARBA00022737"/>
    </source>
</evidence>
<dbReference type="SMART" id="SM00028">
    <property type="entry name" value="TPR"/>
    <property type="match status" value="3"/>
</dbReference>